<dbReference type="Pfam" id="PF16363">
    <property type="entry name" value="GDP_Man_Dehyd"/>
    <property type="match status" value="1"/>
</dbReference>
<dbReference type="Gene3D" id="3.90.25.10">
    <property type="entry name" value="UDP-galactose 4-epimerase, domain 1"/>
    <property type="match status" value="1"/>
</dbReference>
<evidence type="ECO:0000313" key="10">
    <source>
        <dbReference type="Proteomes" id="UP000199595"/>
    </source>
</evidence>
<comment type="catalytic activity">
    <reaction evidence="1 7">
        <text>dTDP-alpha-D-glucose = dTDP-4-dehydro-6-deoxy-alpha-D-glucose + H2O</text>
        <dbReference type="Rhea" id="RHEA:17221"/>
        <dbReference type="ChEBI" id="CHEBI:15377"/>
        <dbReference type="ChEBI" id="CHEBI:57477"/>
        <dbReference type="ChEBI" id="CHEBI:57649"/>
        <dbReference type="EC" id="4.2.1.46"/>
    </reaction>
</comment>
<evidence type="ECO:0000256" key="6">
    <source>
        <dbReference type="ARBA" id="ARBA00023239"/>
    </source>
</evidence>
<keyword evidence="5" id="KW-0520">NAD</keyword>
<dbReference type="InterPro" id="IPR005888">
    <property type="entry name" value="dTDP_Gluc_deHydtase"/>
</dbReference>
<dbReference type="Proteomes" id="UP000199595">
    <property type="component" value="Unassembled WGS sequence"/>
</dbReference>
<evidence type="ECO:0000256" key="2">
    <source>
        <dbReference type="ARBA" id="ARBA00001911"/>
    </source>
</evidence>
<dbReference type="InterPro" id="IPR016040">
    <property type="entry name" value="NAD(P)-bd_dom"/>
</dbReference>
<comment type="cofactor">
    <cofactor evidence="2 7">
        <name>NAD(+)</name>
        <dbReference type="ChEBI" id="CHEBI:57540"/>
    </cofactor>
</comment>
<organism evidence="9 10">
    <name type="scientific">Lutibacter oricola</name>
    <dbReference type="NCBI Taxonomy" id="762486"/>
    <lineage>
        <taxon>Bacteria</taxon>
        <taxon>Pseudomonadati</taxon>
        <taxon>Bacteroidota</taxon>
        <taxon>Flavobacteriia</taxon>
        <taxon>Flavobacteriales</taxon>
        <taxon>Flavobacteriaceae</taxon>
        <taxon>Lutibacter</taxon>
    </lineage>
</organism>
<dbReference type="FunFam" id="3.40.50.720:FF:000304">
    <property type="entry name" value="UDP-glucose 4,6-dehydratase"/>
    <property type="match status" value="1"/>
</dbReference>
<evidence type="ECO:0000313" key="9">
    <source>
        <dbReference type="EMBL" id="SDW45142.1"/>
    </source>
</evidence>
<dbReference type="GO" id="GO:0009225">
    <property type="term" value="P:nucleotide-sugar metabolic process"/>
    <property type="evidence" value="ECO:0007669"/>
    <property type="project" value="InterPro"/>
</dbReference>
<dbReference type="Gene3D" id="3.40.50.720">
    <property type="entry name" value="NAD(P)-binding Rossmann-like Domain"/>
    <property type="match status" value="1"/>
</dbReference>
<dbReference type="CDD" id="cd05246">
    <property type="entry name" value="dTDP_GD_SDR_e"/>
    <property type="match status" value="1"/>
</dbReference>
<protein>
    <recommendedName>
        <fullName evidence="4 7">dTDP-glucose 4,6-dehydratase</fullName>
        <ecNumber evidence="4 7">4.2.1.46</ecNumber>
    </recommendedName>
</protein>
<accession>A0A1H2TMR4</accession>
<keyword evidence="6 7" id="KW-0456">Lyase</keyword>
<dbReference type="NCBIfam" id="TIGR01181">
    <property type="entry name" value="dTDP_gluc_dehyt"/>
    <property type="match status" value="1"/>
</dbReference>
<evidence type="ECO:0000256" key="3">
    <source>
        <dbReference type="ARBA" id="ARBA00008178"/>
    </source>
</evidence>
<feature type="domain" description="NAD(P)-binding" evidence="8">
    <location>
        <begin position="5"/>
        <end position="324"/>
    </location>
</feature>
<dbReference type="PANTHER" id="PTHR43000">
    <property type="entry name" value="DTDP-D-GLUCOSE 4,6-DEHYDRATASE-RELATED"/>
    <property type="match status" value="1"/>
</dbReference>
<dbReference type="SUPFAM" id="SSF51735">
    <property type="entry name" value="NAD(P)-binding Rossmann-fold domains"/>
    <property type="match status" value="1"/>
</dbReference>
<evidence type="ECO:0000256" key="5">
    <source>
        <dbReference type="ARBA" id="ARBA00023027"/>
    </source>
</evidence>
<dbReference type="GO" id="GO:0008460">
    <property type="term" value="F:dTDP-glucose 4,6-dehydratase activity"/>
    <property type="evidence" value="ECO:0007669"/>
    <property type="project" value="UniProtKB-EC"/>
</dbReference>
<sequence length="338" mass="38421">MKSILVTGGAGFIGSNLLELLVEKYPDYKFVCLDLLTYAGNVENLNSVKNAKNFTFVKGSICDRSLVERIFQHYYISGVVHLAAESHVDNSITNPDIFIETNVKGTFTLLDVAYKYWMTKPFTFKQGFEDSRFLHVSTDEVYGSLGETGLFTEETPYAPNSPYSASKASSDMIVRSYHHTYGLNTVITNCSNNYGPFQHDEKLIPTIVRKAIKGESIPIYGDGSNVRDWLFVMDHCLGLDNVFHNGKLGETYNIGGENEHNNNDIVNLICELLDERLNKSNSYKSQIIFVEDRAGHDYRYAIDATKIKSKLNWKPNENFETGIIKTIDWYLKKYKVEE</sequence>
<dbReference type="OrthoDB" id="9801785at2"/>
<keyword evidence="10" id="KW-1185">Reference proteome</keyword>
<dbReference type="AlphaFoldDB" id="A0A1H2TMR4"/>
<dbReference type="EC" id="4.2.1.46" evidence="4 7"/>
<gene>
    <name evidence="9" type="ORF">SAMN05444411_101755</name>
</gene>
<reference evidence="10" key="1">
    <citation type="submission" date="2016-10" db="EMBL/GenBank/DDBJ databases">
        <authorList>
            <person name="Varghese N."/>
            <person name="Submissions S."/>
        </authorList>
    </citation>
    <scope>NUCLEOTIDE SEQUENCE [LARGE SCALE GENOMIC DNA]</scope>
    <source>
        <strain evidence="10">DSM 24956</strain>
    </source>
</reference>
<dbReference type="EMBL" id="FNNJ01000001">
    <property type="protein sequence ID" value="SDW45142.1"/>
    <property type="molecule type" value="Genomic_DNA"/>
</dbReference>
<evidence type="ECO:0000259" key="8">
    <source>
        <dbReference type="Pfam" id="PF16363"/>
    </source>
</evidence>
<dbReference type="InterPro" id="IPR036291">
    <property type="entry name" value="NAD(P)-bd_dom_sf"/>
</dbReference>
<evidence type="ECO:0000256" key="1">
    <source>
        <dbReference type="ARBA" id="ARBA00001539"/>
    </source>
</evidence>
<evidence type="ECO:0000256" key="4">
    <source>
        <dbReference type="ARBA" id="ARBA00011990"/>
    </source>
</evidence>
<proteinExistence type="inferred from homology"/>
<dbReference type="STRING" id="762486.SAMN05444411_101755"/>
<name>A0A1H2TMR4_9FLAO</name>
<dbReference type="RefSeq" id="WP_090119846.1">
    <property type="nucleotide sequence ID" value="NZ_FNNJ01000001.1"/>
</dbReference>
<evidence type="ECO:0000256" key="7">
    <source>
        <dbReference type="RuleBase" id="RU004473"/>
    </source>
</evidence>
<comment type="similarity">
    <text evidence="3 7">Belongs to the NAD(P)-dependent epimerase/dehydratase family. dTDP-glucose dehydratase subfamily.</text>
</comment>